<proteinExistence type="predicted"/>
<keyword evidence="1" id="KW-0812">Transmembrane</keyword>
<dbReference type="AlphaFoldDB" id="A0A928ZWR0"/>
<sequence>MELNQDVMKAVETLEYRVTAGDVAAKTGLNISQAEAGVLALASATQAHMQVADTGDIAYEFPRQFRATLRNRYWQLRWQETWQKIWAVLFYLIRISFGIMLILAVVLVFAAIIAIQIGMQSQQDEDNRGGYRGGMGFNPWLWIGRDWFYWFSYGPQRQYGRQSHSPRGRSRQDSGKLNFLEGIYSFLFGDGDPNKDLDERRWSAIATVIRNNRGAVTAEQLAPYLDNANLNDDLEDYVIPALSRFNGRPKVSPQGDLVYYFPELQVTAKNHKPQSVPAFLKETKRRFTSASSDQVTIAIGLGTLLVVGSIYLGFIAAGWTTGFIGLIYSLCDLFLAYGIAFLGIPAIRYFWMQGQNQKIEARNTQRQNLVGKTIQRKLDYTKQFAIETIVGKDNLAYTTETDLIDQEIANRDKIDEEWRKRLESS</sequence>
<keyword evidence="3" id="KW-1185">Reference proteome</keyword>
<keyword evidence="1" id="KW-0472">Membrane</keyword>
<evidence type="ECO:0000313" key="2">
    <source>
        <dbReference type="EMBL" id="MBE9068876.1"/>
    </source>
</evidence>
<gene>
    <name evidence="2" type="ORF">IQ260_19720</name>
</gene>
<comment type="caution">
    <text evidence="2">The sequence shown here is derived from an EMBL/GenBank/DDBJ whole genome shotgun (WGS) entry which is preliminary data.</text>
</comment>
<dbReference type="PANTHER" id="PTHR47380">
    <property type="entry name" value="OS02G0533000 PROTEIN"/>
    <property type="match status" value="1"/>
</dbReference>
<feature type="transmembrane region" description="Helical" evidence="1">
    <location>
        <begin position="295"/>
        <end position="319"/>
    </location>
</feature>
<evidence type="ECO:0000256" key="1">
    <source>
        <dbReference type="SAM" id="Phobius"/>
    </source>
</evidence>
<dbReference type="RefSeq" id="WP_193994800.1">
    <property type="nucleotide sequence ID" value="NZ_JADEXP010000209.1"/>
</dbReference>
<name>A0A928ZWR0_LEPEC</name>
<evidence type="ECO:0000313" key="3">
    <source>
        <dbReference type="Proteomes" id="UP000615026"/>
    </source>
</evidence>
<dbReference type="InterPro" id="IPR044200">
    <property type="entry name" value="At5g03900-like"/>
</dbReference>
<dbReference type="EMBL" id="JADEXP010000209">
    <property type="protein sequence ID" value="MBE9068876.1"/>
    <property type="molecule type" value="Genomic_DNA"/>
</dbReference>
<reference evidence="2" key="1">
    <citation type="submission" date="2020-10" db="EMBL/GenBank/DDBJ databases">
        <authorList>
            <person name="Castelo-Branco R."/>
            <person name="Eusebio N."/>
            <person name="Adriana R."/>
            <person name="Vieira A."/>
            <person name="Brugerolle De Fraissinette N."/>
            <person name="Rezende De Castro R."/>
            <person name="Schneider M.P."/>
            <person name="Vasconcelos V."/>
            <person name="Leao P.N."/>
        </authorList>
    </citation>
    <scope>NUCLEOTIDE SEQUENCE</scope>
    <source>
        <strain evidence="2">LEGE 11479</strain>
    </source>
</reference>
<feature type="transmembrane region" description="Helical" evidence="1">
    <location>
        <begin position="85"/>
        <end position="115"/>
    </location>
</feature>
<feature type="transmembrane region" description="Helical" evidence="1">
    <location>
        <begin position="325"/>
        <end position="351"/>
    </location>
</feature>
<accession>A0A928ZWR0</accession>
<organism evidence="2 3">
    <name type="scientific">Leptolyngbya cf. ectocarpi LEGE 11479</name>
    <dbReference type="NCBI Taxonomy" id="1828722"/>
    <lineage>
        <taxon>Bacteria</taxon>
        <taxon>Bacillati</taxon>
        <taxon>Cyanobacteriota</taxon>
        <taxon>Cyanophyceae</taxon>
        <taxon>Leptolyngbyales</taxon>
        <taxon>Leptolyngbyaceae</taxon>
        <taxon>Leptolyngbya group</taxon>
        <taxon>Leptolyngbya</taxon>
    </lineage>
</organism>
<keyword evidence="1" id="KW-1133">Transmembrane helix</keyword>
<dbReference type="Proteomes" id="UP000615026">
    <property type="component" value="Unassembled WGS sequence"/>
</dbReference>
<dbReference type="PANTHER" id="PTHR47380:SF4">
    <property type="entry name" value="OS02G0533000 PROTEIN"/>
    <property type="match status" value="1"/>
</dbReference>
<protein>
    <submittedName>
        <fullName evidence="2">Uncharacterized protein</fullName>
    </submittedName>
</protein>